<gene>
    <name evidence="1" type="ORF">EYB58_10050</name>
</gene>
<evidence type="ECO:0000313" key="1">
    <source>
        <dbReference type="EMBL" id="QBH13232.1"/>
    </source>
</evidence>
<evidence type="ECO:0008006" key="3">
    <source>
        <dbReference type="Google" id="ProtNLM"/>
    </source>
</evidence>
<dbReference type="Proteomes" id="UP000293902">
    <property type="component" value="Chromosome"/>
</dbReference>
<dbReference type="EMBL" id="CP036313">
    <property type="protein sequence ID" value="QBH13232.1"/>
    <property type="molecule type" value="Genomic_DNA"/>
</dbReference>
<reference evidence="1 2" key="1">
    <citation type="submission" date="2019-02" db="EMBL/GenBank/DDBJ databases">
        <title>Complete genome sequence of Desulfobacter hydrogenophilus AcRS1.</title>
        <authorList>
            <person name="Marietou A."/>
            <person name="Lund M.B."/>
            <person name="Marshall I.P.G."/>
            <person name="Schreiber L."/>
            <person name="Jorgensen B."/>
        </authorList>
    </citation>
    <scope>NUCLEOTIDE SEQUENCE [LARGE SCALE GENOMIC DNA]</scope>
    <source>
        <strain evidence="1 2">AcRS1</strain>
    </source>
</reference>
<accession>A0ABX5REV7</accession>
<protein>
    <recommendedName>
        <fullName evidence="3">STAS domain-containing protein</fullName>
    </recommendedName>
</protein>
<evidence type="ECO:0000313" key="2">
    <source>
        <dbReference type="Proteomes" id="UP000293902"/>
    </source>
</evidence>
<name>A0ABX5REV7_9BACT</name>
<organism evidence="1 2">
    <name type="scientific">Desulfobacter hydrogenophilus</name>
    <dbReference type="NCBI Taxonomy" id="2291"/>
    <lineage>
        <taxon>Bacteria</taxon>
        <taxon>Pseudomonadati</taxon>
        <taxon>Thermodesulfobacteriota</taxon>
        <taxon>Desulfobacteria</taxon>
        <taxon>Desulfobacterales</taxon>
        <taxon>Desulfobacteraceae</taxon>
        <taxon>Desulfobacter</taxon>
    </lineage>
</organism>
<sequence length="133" mass="14756">MENNFTMKTHKQDKDLHIDMKGTFDGASAFALIHELGNKIYDKNNSIYVETKDISKVYPFGRAILASNLPKACRKCVYFSGAMADRIAPEGCARGNGNLHQGCHKCTGNCENCPCKKSSTLNSQTERISAYKK</sequence>
<keyword evidence="2" id="KW-1185">Reference proteome</keyword>
<dbReference type="RefSeq" id="WP_131072039.1">
    <property type="nucleotide sequence ID" value="NZ_CP036313.1"/>
</dbReference>
<proteinExistence type="predicted"/>